<accession>A0AAD9Z4I7</accession>
<name>A0AAD9Z4I7_9LECA</name>
<evidence type="ECO:0000256" key="1">
    <source>
        <dbReference type="SAM" id="SignalP"/>
    </source>
</evidence>
<dbReference type="Proteomes" id="UP001276659">
    <property type="component" value="Unassembled WGS sequence"/>
</dbReference>
<dbReference type="EMBL" id="JASNWA010000008">
    <property type="protein sequence ID" value="KAK3171334.1"/>
    <property type="molecule type" value="Genomic_DNA"/>
</dbReference>
<comment type="caution">
    <text evidence="2">The sequence shown here is derived from an EMBL/GenBank/DDBJ whole genome shotgun (WGS) entry which is preliminary data.</text>
</comment>
<gene>
    <name evidence="2" type="ORF">OEA41_003418</name>
</gene>
<keyword evidence="3" id="KW-1185">Reference proteome</keyword>
<evidence type="ECO:0000313" key="3">
    <source>
        <dbReference type="Proteomes" id="UP001276659"/>
    </source>
</evidence>
<keyword evidence="1" id="KW-0732">Signal</keyword>
<evidence type="ECO:0000313" key="2">
    <source>
        <dbReference type="EMBL" id="KAK3171334.1"/>
    </source>
</evidence>
<feature type="signal peptide" evidence="1">
    <location>
        <begin position="1"/>
        <end position="19"/>
    </location>
</feature>
<sequence length="109" mass="11523">MHRLSLVAVLLALSTLSIAAPAAKPLADVGIVSNSAKRTVDETEVCEPSIEKATKAKRTVDTAELVYSEIEKAGNAKCAVDGAFIIIPIEKATKDKRTVDASKSIQENS</sequence>
<organism evidence="2 3">
    <name type="scientific">Lepraria neglecta</name>
    <dbReference type="NCBI Taxonomy" id="209136"/>
    <lineage>
        <taxon>Eukaryota</taxon>
        <taxon>Fungi</taxon>
        <taxon>Dikarya</taxon>
        <taxon>Ascomycota</taxon>
        <taxon>Pezizomycotina</taxon>
        <taxon>Lecanoromycetes</taxon>
        <taxon>OSLEUM clade</taxon>
        <taxon>Lecanoromycetidae</taxon>
        <taxon>Lecanorales</taxon>
        <taxon>Lecanorineae</taxon>
        <taxon>Stereocaulaceae</taxon>
        <taxon>Lepraria</taxon>
    </lineage>
</organism>
<dbReference type="AlphaFoldDB" id="A0AAD9Z4I7"/>
<proteinExistence type="predicted"/>
<feature type="chain" id="PRO_5042083523" evidence="1">
    <location>
        <begin position="20"/>
        <end position="109"/>
    </location>
</feature>
<protein>
    <submittedName>
        <fullName evidence="2">Uncharacterized protein</fullName>
    </submittedName>
</protein>
<reference evidence="2" key="1">
    <citation type="submission" date="2022-11" db="EMBL/GenBank/DDBJ databases">
        <title>Chromosomal genome sequence assembly and mating type (MAT) locus characterization of the leprose asexual lichenized fungus Lepraria neglecta (Nyl.) Erichsen.</title>
        <authorList>
            <person name="Allen J.L."/>
            <person name="Pfeffer B."/>
        </authorList>
    </citation>
    <scope>NUCLEOTIDE SEQUENCE</scope>
    <source>
        <strain evidence="2">Allen 5258</strain>
    </source>
</reference>